<sequence>MTAATSTGPSTEDLDALNALDLRTPLASYATPSGVQAGSTPFGQFAAGQVSTPAGAGPYTPDASLPYSLTWPGMASGTSVVVSGGAYGVNTDDLTDLAATLNGAADWLEDARDLALTSLTDLRCNGFGFTMYRRPMTASDQHNFRFGMPSQSSTASDQSSSGFISKSDALTSGGGQCYIWQLDPCATECANAISALEALTSGVGSLDDAATSLRTLATDITACGTAYTDADTEIDGKWLLMLQGLAWDRTFPA</sequence>
<accession>A0ABX4MD64</accession>
<comment type="caution">
    <text evidence="1">The sequence shown here is derived from an EMBL/GenBank/DDBJ whole genome shotgun (WGS) entry which is preliminary data.</text>
</comment>
<gene>
    <name evidence="1" type="ORF">BW737_002500</name>
</gene>
<name>A0ABX4MD64_9ACTO</name>
<evidence type="ECO:0000313" key="1">
    <source>
        <dbReference type="EMBL" id="PHP53391.1"/>
    </source>
</evidence>
<dbReference type="Proteomes" id="UP000194577">
    <property type="component" value="Unassembled WGS sequence"/>
</dbReference>
<reference evidence="1 2" key="1">
    <citation type="submission" date="2017-10" db="EMBL/GenBank/DDBJ databases">
        <title>Draft genome sequence of cellulolytic Actinomyces sp CtC72 isolated from cattle rumen fluid.</title>
        <authorList>
            <person name="Joshi A.J."/>
            <person name="Vasudevan G."/>
            <person name="Lanjekar V.B."/>
            <person name="Hivarkar S."/>
            <person name="Engineer A."/>
            <person name="Pore S.D."/>
            <person name="Dhakephalkar P.K."/>
            <person name="Dagar S."/>
        </authorList>
    </citation>
    <scope>NUCLEOTIDE SEQUENCE [LARGE SCALE GENOMIC DNA]</scope>
    <source>
        <strain evidence="2">CtC72</strain>
    </source>
</reference>
<organism evidence="1 2">
    <name type="scientific">Actinomyces ruminis</name>
    <dbReference type="NCBI Taxonomy" id="1937003"/>
    <lineage>
        <taxon>Bacteria</taxon>
        <taxon>Bacillati</taxon>
        <taxon>Actinomycetota</taxon>
        <taxon>Actinomycetes</taxon>
        <taxon>Actinomycetales</taxon>
        <taxon>Actinomycetaceae</taxon>
        <taxon>Actinomyces</taxon>
    </lineage>
</organism>
<dbReference type="EMBL" id="MTPX02000019">
    <property type="protein sequence ID" value="PHP53391.1"/>
    <property type="molecule type" value="Genomic_DNA"/>
</dbReference>
<dbReference type="RefSeq" id="WP_086614605.1">
    <property type="nucleotide sequence ID" value="NZ_MTPX02000019.1"/>
</dbReference>
<proteinExistence type="predicted"/>
<keyword evidence="2" id="KW-1185">Reference proteome</keyword>
<protein>
    <submittedName>
        <fullName evidence="1">Uncharacterized protein</fullName>
    </submittedName>
</protein>
<evidence type="ECO:0000313" key="2">
    <source>
        <dbReference type="Proteomes" id="UP000194577"/>
    </source>
</evidence>